<reference evidence="1" key="1">
    <citation type="journal article" date="2020" name="Nature">
        <title>Giant virus diversity and host interactions through global metagenomics.</title>
        <authorList>
            <person name="Schulz F."/>
            <person name="Roux S."/>
            <person name="Paez-Espino D."/>
            <person name="Jungbluth S."/>
            <person name="Walsh D.A."/>
            <person name="Denef V.J."/>
            <person name="McMahon K.D."/>
            <person name="Konstantinidis K.T."/>
            <person name="Eloe-Fadrosh E.A."/>
            <person name="Kyrpides N.C."/>
            <person name="Woyke T."/>
        </authorList>
    </citation>
    <scope>NUCLEOTIDE SEQUENCE</scope>
    <source>
        <strain evidence="1">GVMAG-S-1062768-28</strain>
    </source>
</reference>
<dbReference type="AlphaFoldDB" id="A0A6C0JQ98"/>
<organism evidence="1">
    <name type="scientific">viral metagenome</name>
    <dbReference type="NCBI Taxonomy" id="1070528"/>
    <lineage>
        <taxon>unclassified sequences</taxon>
        <taxon>metagenomes</taxon>
        <taxon>organismal metagenomes</taxon>
    </lineage>
</organism>
<proteinExistence type="predicted"/>
<name>A0A6C0JQ98_9ZZZZ</name>
<protein>
    <submittedName>
        <fullName evidence="1">Uncharacterized protein</fullName>
    </submittedName>
</protein>
<sequence>MLVLRRWLHECDFDCGEREIIFPFDGKEYRLSGKCIFRKDSIMCNLAMWDNEPQVKSWSGTGEYAYYFIDVDFSRMMSELQDLVDNFNFGLDSRIYNENIL</sequence>
<evidence type="ECO:0000313" key="1">
    <source>
        <dbReference type="EMBL" id="QHU07942.1"/>
    </source>
</evidence>
<dbReference type="EMBL" id="MN740694">
    <property type="protein sequence ID" value="QHU07942.1"/>
    <property type="molecule type" value="Genomic_DNA"/>
</dbReference>
<accession>A0A6C0JQ98</accession>